<dbReference type="Proteomes" id="UP001189624">
    <property type="component" value="Chromosome 1"/>
</dbReference>
<dbReference type="InterPro" id="IPR006868">
    <property type="entry name" value="DUF630"/>
</dbReference>
<proteinExistence type="predicted"/>
<organism evidence="4 5">
    <name type="scientific">Sphenostylis stenocarpa</name>
    <dbReference type="NCBI Taxonomy" id="92480"/>
    <lineage>
        <taxon>Eukaryota</taxon>
        <taxon>Viridiplantae</taxon>
        <taxon>Streptophyta</taxon>
        <taxon>Embryophyta</taxon>
        <taxon>Tracheophyta</taxon>
        <taxon>Spermatophyta</taxon>
        <taxon>Magnoliopsida</taxon>
        <taxon>eudicotyledons</taxon>
        <taxon>Gunneridae</taxon>
        <taxon>Pentapetalae</taxon>
        <taxon>rosids</taxon>
        <taxon>fabids</taxon>
        <taxon>Fabales</taxon>
        <taxon>Fabaceae</taxon>
        <taxon>Papilionoideae</taxon>
        <taxon>50 kb inversion clade</taxon>
        <taxon>NPAAA clade</taxon>
        <taxon>indigoferoid/millettioid clade</taxon>
        <taxon>Phaseoleae</taxon>
        <taxon>Sphenostylis</taxon>
    </lineage>
</organism>
<feature type="region of interest" description="Disordered" evidence="1">
    <location>
        <begin position="70"/>
        <end position="97"/>
    </location>
</feature>
<dbReference type="AlphaFoldDB" id="A0AA86RXT2"/>
<protein>
    <recommendedName>
        <fullName evidence="6">DUF630 domain-containing protein</fullName>
    </recommendedName>
</protein>
<evidence type="ECO:0000256" key="1">
    <source>
        <dbReference type="SAM" id="MobiDB-lite"/>
    </source>
</evidence>
<evidence type="ECO:0000259" key="3">
    <source>
        <dbReference type="Pfam" id="PF04783"/>
    </source>
</evidence>
<reference evidence="4" key="1">
    <citation type="submission" date="2023-10" db="EMBL/GenBank/DDBJ databases">
        <authorList>
            <person name="Domelevo Entfellner J.-B."/>
        </authorList>
    </citation>
    <scope>NUCLEOTIDE SEQUENCE</scope>
</reference>
<dbReference type="PANTHER" id="PTHR21450">
    <property type="entry name" value="PROTEIN ALTERED PHOSPHATE STARVATION RESPONSE 1"/>
    <property type="match status" value="1"/>
</dbReference>
<gene>
    <name evidence="4" type="ORF">AYBTSS11_LOCUS2051</name>
</gene>
<evidence type="ECO:0000313" key="5">
    <source>
        <dbReference type="Proteomes" id="UP001189624"/>
    </source>
</evidence>
<dbReference type="Pfam" id="PF04782">
    <property type="entry name" value="DUF632"/>
    <property type="match status" value="1"/>
</dbReference>
<feature type="compositionally biased region" description="Low complexity" evidence="1">
    <location>
        <begin position="75"/>
        <end position="89"/>
    </location>
</feature>
<feature type="domain" description="DUF630" evidence="3">
    <location>
        <begin position="3"/>
        <end position="61"/>
    </location>
</feature>
<dbReference type="EMBL" id="OY731398">
    <property type="protein sequence ID" value="CAJ1856257.1"/>
    <property type="molecule type" value="Genomic_DNA"/>
</dbReference>
<feature type="domain" description="DUF632" evidence="2">
    <location>
        <begin position="237"/>
        <end position="271"/>
    </location>
</feature>
<dbReference type="PANTHER" id="PTHR21450:SF35">
    <property type="entry name" value="TRANSCRIPTION FACTOR, PUTATIVE (DUF630 AND DUF632)-RELATED"/>
    <property type="match status" value="1"/>
</dbReference>
<name>A0AA86RXT2_9FABA</name>
<accession>A0AA86RXT2</accession>
<sequence>MKMGCVNSKTEKNEALRLCKERKRLIKVVIDSRYALAAAHLSYLQSLCNIGVALRRYAEAEMLIESSLSVSDHTPSQSTCPSPSPSDSPLNNDSHHHVSCMKTSDSEAVTVMIDPHIMINPHSENILDDEAIESDASWDFFDPADSAKGFEFAGHASYYKDEEETDSFLDASRGNYHSNLSVECCKQKGHGEMRQLESPSNVGVIGRSSLKNNKDIAMNTEREDPSEFITHRAKDFLSSVKFIEHRFVRASESGREVSRLLEANKIKVGYSEPKGACYLHCIALH</sequence>
<dbReference type="Pfam" id="PF04783">
    <property type="entry name" value="DUF630"/>
    <property type="match status" value="1"/>
</dbReference>
<evidence type="ECO:0008006" key="6">
    <source>
        <dbReference type="Google" id="ProtNLM"/>
    </source>
</evidence>
<dbReference type="Gramene" id="rna-AYBTSS11_LOCUS2051">
    <property type="protein sequence ID" value="CAJ1856257.1"/>
    <property type="gene ID" value="gene-AYBTSS11_LOCUS2051"/>
</dbReference>
<keyword evidence="5" id="KW-1185">Reference proteome</keyword>
<evidence type="ECO:0000313" key="4">
    <source>
        <dbReference type="EMBL" id="CAJ1856257.1"/>
    </source>
</evidence>
<evidence type="ECO:0000259" key="2">
    <source>
        <dbReference type="Pfam" id="PF04782"/>
    </source>
</evidence>
<dbReference type="InterPro" id="IPR006867">
    <property type="entry name" value="DUF632"/>
</dbReference>